<evidence type="ECO:0000313" key="11">
    <source>
        <dbReference type="Proteomes" id="UP001310890"/>
    </source>
</evidence>
<evidence type="ECO:0000256" key="5">
    <source>
        <dbReference type="ARBA" id="ARBA00023004"/>
    </source>
</evidence>
<comment type="similarity">
    <text evidence="2 8">Belongs to the cytochrome P450 family.</text>
</comment>
<feature type="transmembrane region" description="Helical" evidence="9">
    <location>
        <begin position="9"/>
        <end position="27"/>
    </location>
</feature>
<evidence type="ECO:0000256" key="6">
    <source>
        <dbReference type="ARBA" id="ARBA00023033"/>
    </source>
</evidence>
<evidence type="ECO:0000256" key="1">
    <source>
        <dbReference type="ARBA" id="ARBA00001971"/>
    </source>
</evidence>
<evidence type="ECO:0008006" key="12">
    <source>
        <dbReference type="Google" id="ProtNLM"/>
    </source>
</evidence>
<gene>
    <name evidence="10" type="ORF">LTR62_000867</name>
</gene>
<comment type="cofactor">
    <cofactor evidence="1 7">
        <name>heme</name>
        <dbReference type="ChEBI" id="CHEBI:30413"/>
    </cofactor>
</comment>
<keyword evidence="6 8" id="KW-0503">Monooxygenase</keyword>
<dbReference type="GO" id="GO:0016705">
    <property type="term" value="F:oxidoreductase activity, acting on paired donors, with incorporation or reduction of molecular oxygen"/>
    <property type="evidence" value="ECO:0007669"/>
    <property type="project" value="InterPro"/>
</dbReference>
<dbReference type="SUPFAM" id="SSF48264">
    <property type="entry name" value="Cytochrome P450"/>
    <property type="match status" value="1"/>
</dbReference>
<dbReference type="PRINTS" id="PR00385">
    <property type="entry name" value="P450"/>
</dbReference>
<feature type="transmembrane region" description="Helical" evidence="9">
    <location>
        <begin position="33"/>
        <end position="52"/>
    </location>
</feature>
<dbReference type="CDD" id="cd11063">
    <property type="entry name" value="CYP52"/>
    <property type="match status" value="1"/>
</dbReference>
<feature type="binding site" description="axial binding residue" evidence="7">
    <location>
        <position position="484"/>
    </location>
    <ligand>
        <name>heme</name>
        <dbReference type="ChEBI" id="CHEBI:30413"/>
    </ligand>
    <ligandPart>
        <name>Fe</name>
        <dbReference type="ChEBI" id="CHEBI:18248"/>
    </ligandPart>
</feature>
<keyword evidence="5 7" id="KW-0408">Iron</keyword>
<proteinExistence type="inferred from homology"/>
<dbReference type="Proteomes" id="UP001310890">
    <property type="component" value="Unassembled WGS sequence"/>
</dbReference>
<dbReference type="InterPro" id="IPR002401">
    <property type="entry name" value="Cyt_P450_E_grp-I"/>
</dbReference>
<dbReference type="GO" id="GO:0005506">
    <property type="term" value="F:iron ion binding"/>
    <property type="evidence" value="ECO:0007669"/>
    <property type="project" value="InterPro"/>
</dbReference>
<dbReference type="Pfam" id="PF00067">
    <property type="entry name" value="p450"/>
    <property type="match status" value="1"/>
</dbReference>
<evidence type="ECO:0000313" key="10">
    <source>
        <dbReference type="EMBL" id="KAK5115778.1"/>
    </source>
</evidence>
<dbReference type="InterPro" id="IPR036396">
    <property type="entry name" value="Cyt_P450_sf"/>
</dbReference>
<evidence type="ECO:0000256" key="9">
    <source>
        <dbReference type="SAM" id="Phobius"/>
    </source>
</evidence>
<keyword evidence="3 7" id="KW-0479">Metal-binding</keyword>
<keyword evidence="7 8" id="KW-0349">Heme</keyword>
<keyword evidence="9" id="KW-1133">Transmembrane helix</keyword>
<dbReference type="PRINTS" id="PR00463">
    <property type="entry name" value="EP450I"/>
</dbReference>
<protein>
    <recommendedName>
        <fullName evidence="12">Cytochrome P450</fullName>
    </recommendedName>
</protein>
<dbReference type="PANTHER" id="PTHR24287">
    <property type="entry name" value="P450, PUTATIVE (EUROFUNG)-RELATED"/>
    <property type="match status" value="1"/>
</dbReference>
<keyword evidence="9" id="KW-0812">Transmembrane</keyword>
<evidence type="ECO:0000256" key="8">
    <source>
        <dbReference type="RuleBase" id="RU000461"/>
    </source>
</evidence>
<sequence>MLRYLVDRLWTPTLLCTLASFTIYSLRNISPRLVTYSLLALVAVYYGQLLTTAVSRELQLSRLGKRAASRRTFTPYNFGMLFEAIYYVLQHRNHEFWWKLFEKSGNATRPWTVESIVAGERIIFTSDEDNIKAILATQFSDYGKGPQFRKEWKDFLGLSIFTTDGDIWHQSRTLLRPQFIKDRVSDLHTFEKHTQILIRLLRGTGNGATVQADDLYYRFTLDAATDFLLGKSVESLENGQTEFAQAFAQVQNTQSIIARAGPLQHLIPKAKFHAGLKVLNRFVGTYIDRALELPQKELEEKTKSDEGYTFLHAIAAYTRDRDVLRDQLVAVLLAGRDTTAVTLSWLTYELSRSPQIVQKLRQEIISTVGLEEVPTYDNLKNMRYLQHTLNEILRLYPVVPYNVRVALQDTTLPRGGGKNGDEPIGILKDTPIGYSTLILQRREDIYPSEATGFAPYLSFVPERWDHWTPKAWTYIPFNGGPRICIGQQFALTELAYTTVRLLQTFDRIECRMDGFPLLRTDIVLQPAKGVHVAFWDSKMQS</sequence>
<dbReference type="GO" id="GO:0004497">
    <property type="term" value="F:monooxygenase activity"/>
    <property type="evidence" value="ECO:0007669"/>
    <property type="project" value="UniProtKB-KW"/>
</dbReference>
<accession>A0AAN7TMF5</accession>
<dbReference type="AlphaFoldDB" id="A0AAN7TMF5"/>
<name>A0AAN7TMF5_9PEZI</name>
<evidence type="ECO:0000256" key="4">
    <source>
        <dbReference type="ARBA" id="ARBA00023002"/>
    </source>
</evidence>
<dbReference type="EMBL" id="JAVRRL010000011">
    <property type="protein sequence ID" value="KAK5115778.1"/>
    <property type="molecule type" value="Genomic_DNA"/>
</dbReference>
<evidence type="ECO:0000256" key="2">
    <source>
        <dbReference type="ARBA" id="ARBA00010617"/>
    </source>
</evidence>
<reference evidence="10" key="1">
    <citation type="submission" date="2023-08" db="EMBL/GenBank/DDBJ databases">
        <title>Black Yeasts Isolated from many extreme environments.</title>
        <authorList>
            <person name="Coleine C."/>
            <person name="Stajich J.E."/>
            <person name="Selbmann L."/>
        </authorList>
    </citation>
    <scope>NUCLEOTIDE SEQUENCE</scope>
    <source>
        <strain evidence="10">CCFEE 5401</strain>
    </source>
</reference>
<dbReference type="Gene3D" id="1.10.630.10">
    <property type="entry name" value="Cytochrome P450"/>
    <property type="match status" value="1"/>
</dbReference>
<organism evidence="10 11">
    <name type="scientific">Meristemomyces frigidus</name>
    <dbReference type="NCBI Taxonomy" id="1508187"/>
    <lineage>
        <taxon>Eukaryota</taxon>
        <taxon>Fungi</taxon>
        <taxon>Dikarya</taxon>
        <taxon>Ascomycota</taxon>
        <taxon>Pezizomycotina</taxon>
        <taxon>Dothideomycetes</taxon>
        <taxon>Dothideomycetidae</taxon>
        <taxon>Mycosphaerellales</taxon>
        <taxon>Teratosphaeriaceae</taxon>
        <taxon>Meristemomyces</taxon>
    </lineage>
</organism>
<comment type="caution">
    <text evidence="10">The sequence shown here is derived from an EMBL/GenBank/DDBJ whole genome shotgun (WGS) entry which is preliminary data.</text>
</comment>
<evidence type="ECO:0000256" key="3">
    <source>
        <dbReference type="ARBA" id="ARBA00022723"/>
    </source>
</evidence>
<evidence type="ECO:0000256" key="7">
    <source>
        <dbReference type="PIRSR" id="PIRSR602401-1"/>
    </source>
</evidence>
<dbReference type="InterPro" id="IPR017972">
    <property type="entry name" value="Cyt_P450_CS"/>
</dbReference>
<dbReference type="InterPro" id="IPR001128">
    <property type="entry name" value="Cyt_P450"/>
</dbReference>
<dbReference type="PANTHER" id="PTHR24287:SF5">
    <property type="entry name" value="P450, PUTATIVE (EUROFUNG)-RELATED"/>
    <property type="match status" value="1"/>
</dbReference>
<dbReference type="PROSITE" id="PS00086">
    <property type="entry name" value="CYTOCHROME_P450"/>
    <property type="match status" value="1"/>
</dbReference>
<dbReference type="GO" id="GO:0020037">
    <property type="term" value="F:heme binding"/>
    <property type="evidence" value="ECO:0007669"/>
    <property type="project" value="InterPro"/>
</dbReference>
<keyword evidence="4 8" id="KW-0560">Oxidoreductase</keyword>
<keyword evidence="9" id="KW-0472">Membrane</keyword>
<dbReference type="InterPro" id="IPR047146">
    <property type="entry name" value="Cyt_P450_E_CYP52_fungi"/>
</dbReference>